<dbReference type="Gene3D" id="2.120.10.10">
    <property type="match status" value="1"/>
</dbReference>
<dbReference type="InterPro" id="IPR036278">
    <property type="entry name" value="Sialidase_sf"/>
</dbReference>
<dbReference type="EMBL" id="MAQA01000011">
    <property type="protein sequence ID" value="OCI31936.1"/>
    <property type="molecule type" value="Genomic_DNA"/>
</dbReference>
<comment type="catalytic activity">
    <reaction evidence="1">
        <text>Hydrolysis of alpha-(2-&gt;3)-, alpha-(2-&gt;6)-, alpha-(2-&gt;8)- glycosidic linkages of terminal sialic acid residues in oligosaccharides, glycoproteins, glycolipids, colominic acid and synthetic substrates.</text>
        <dbReference type="EC" id="3.2.1.18"/>
    </reaction>
</comment>
<keyword evidence="6" id="KW-1185">Reference proteome</keyword>
<proteinExistence type="inferred from homology"/>
<dbReference type="PANTHER" id="PTHR10628:SF30">
    <property type="entry name" value="EXO-ALPHA-SIALIDASE"/>
    <property type="match status" value="1"/>
</dbReference>
<keyword evidence="5" id="KW-0326">Glycosidase</keyword>
<dbReference type="PANTHER" id="PTHR10628">
    <property type="entry name" value="SIALIDASE"/>
    <property type="match status" value="1"/>
</dbReference>
<dbReference type="InterPro" id="IPR011040">
    <property type="entry name" value="Sialidase"/>
</dbReference>
<dbReference type="EC" id="3.2.1.18" evidence="3"/>
<organism evidence="5 6">
    <name type="scientific">Oerskovia enterophila</name>
    <dbReference type="NCBI Taxonomy" id="43678"/>
    <lineage>
        <taxon>Bacteria</taxon>
        <taxon>Bacillati</taxon>
        <taxon>Actinomycetota</taxon>
        <taxon>Actinomycetes</taxon>
        <taxon>Micrococcales</taxon>
        <taxon>Cellulomonadaceae</taxon>
        <taxon>Oerskovia</taxon>
    </lineage>
</organism>
<comment type="caution">
    <text evidence="5">The sequence shown here is derived from an EMBL/GenBank/DDBJ whole genome shotgun (WGS) entry which is preliminary data.</text>
</comment>
<accession>A0ABX2Y689</accession>
<evidence type="ECO:0000256" key="2">
    <source>
        <dbReference type="ARBA" id="ARBA00009348"/>
    </source>
</evidence>
<dbReference type="RefSeq" id="WP_068625153.1">
    <property type="nucleotide sequence ID" value="NZ_MAQA01000011.1"/>
</dbReference>
<evidence type="ECO:0000313" key="6">
    <source>
        <dbReference type="Proteomes" id="UP000093412"/>
    </source>
</evidence>
<feature type="domain" description="Sialidase" evidence="4">
    <location>
        <begin position="54"/>
        <end position="326"/>
    </location>
</feature>
<name>A0ABX2Y689_9CELL</name>
<evidence type="ECO:0000256" key="1">
    <source>
        <dbReference type="ARBA" id="ARBA00000427"/>
    </source>
</evidence>
<evidence type="ECO:0000313" key="5">
    <source>
        <dbReference type="EMBL" id="OCI31936.1"/>
    </source>
</evidence>
<dbReference type="Pfam" id="PF13088">
    <property type="entry name" value="BNR_2"/>
    <property type="match status" value="1"/>
</dbReference>
<reference evidence="5 6" key="1">
    <citation type="submission" date="2016-06" db="EMBL/GenBank/DDBJ databases">
        <title>Genome sequence of Oerskovia enterophila DSM 43852.</title>
        <authorList>
            <person name="Poehlein A."/>
            <person name="Jag V."/>
            <person name="Bengelsdorf F.R."/>
            <person name="Daniel R."/>
            <person name="Duerre P."/>
        </authorList>
    </citation>
    <scope>NUCLEOTIDE SEQUENCE [LARGE SCALE GENOMIC DNA]</scope>
    <source>
        <strain evidence="5 6">DSM 43852</strain>
    </source>
</reference>
<evidence type="ECO:0000259" key="4">
    <source>
        <dbReference type="Pfam" id="PF13088"/>
    </source>
</evidence>
<dbReference type="SUPFAM" id="SSF50939">
    <property type="entry name" value="Sialidases"/>
    <property type="match status" value="1"/>
</dbReference>
<evidence type="ECO:0000256" key="3">
    <source>
        <dbReference type="ARBA" id="ARBA00012733"/>
    </source>
</evidence>
<gene>
    <name evidence="5" type="primary">nedA_1</name>
    <name evidence="5" type="ORF">OERS_12690</name>
</gene>
<dbReference type="GO" id="GO:0004308">
    <property type="term" value="F:exo-alpha-sialidase activity"/>
    <property type="evidence" value="ECO:0007669"/>
    <property type="project" value="UniProtKB-EC"/>
</dbReference>
<dbReference type="Proteomes" id="UP000093412">
    <property type="component" value="Unassembled WGS sequence"/>
</dbReference>
<dbReference type="InterPro" id="IPR026856">
    <property type="entry name" value="Sialidase_fam"/>
</dbReference>
<comment type="similarity">
    <text evidence="2">Belongs to the glycosyl hydrolase 33 family.</text>
</comment>
<dbReference type="CDD" id="cd15482">
    <property type="entry name" value="Sialidase_non-viral"/>
    <property type="match status" value="1"/>
</dbReference>
<sequence>MRTNPHEITHQVLAARGLGGHRQYRIPALAVSTRGTVLAAYDGRPNLDDLPNTIDLLVRRSLDHGRTWEPQQDVRVGTGLQGFGDPSLLVDRVTGRIFCFHSAGTHAGFFEAVEGIEPEDDVQHVDLSFSDDDGLTWTHRRVTASLKPQGVTGLFAAAGAGIQIETGPFAGRLVQQMVLLLRGEIRAASAYSDDHGDTWTLGEPTGPGANENKVVELRDGRLLLSSRAKGCRLQAVSTDGGRSYGPLHPVHDLPDPSDNGSVLRLGDVTDVAAPLLATNNCDADLRRNTVLSVSHDEGASWRPALTICAGSSAYSTGAVLADGSLGVLYERDGYREIVFARVEPEALSPAALGEAVETFVDDDGGGDFTMVLRSITPGRPAQWVSVGASHVISAEGGDWGVHTWKEIGQGYDGDQVLGTREAQDANYGPAAPGLRAGDILAFTGRFRHQGDEPVTAALSGSFDGDVTAQFPAVRLAPGEDALYFTPTYTVTADDVARGEARVECAVQAGQARFERAFRADTVTGEVVPVAR</sequence>
<keyword evidence="5" id="KW-0378">Hydrolase</keyword>
<protein>
    <recommendedName>
        <fullName evidence="3">exo-alpha-sialidase</fullName>
        <ecNumber evidence="3">3.2.1.18</ecNumber>
    </recommendedName>
</protein>